<dbReference type="EMBL" id="AASRHK010000153">
    <property type="protein sequence ID" value="EFF8957157.1"/>
    <property type="molecule type" value="Genomic_DNA"/>
</dbReference>
<sequence length="178" mass="20025">MSLKSRAQMPGNQKHCAGRYDRVPVLQTKHCLFESHNDSAGTGHRISGKYADLLKRQTCPVYKTPCHRVLKNTAPAVLFYSSVTDISAPLFRSGILHITETGLSRFRDLCHLSGCLCFYFLHGILHLAEPGLSRFRNLCHLSGSLHFHVLRGILHITELSLRSFLYICRLNRPGNPGD</sequence>
<organism evidence="1 2">
    <name type="scientific">Escherichia coli</name>
    <dbReference type="NCBI Taxonomy" id="562"/>
    <lineage>
        <taxon>Bacteria</taxon>
        <taxon>Pseudomonadati</taxon>
        <taxon>Pseudomonadota</taxon>
        <taxon>Gammaproteobacteria</taxon>
        <taxon>Enterobacterales</taxon>
        <taxon>Enterobacteriaceae</taxon>
        <taxon>Escherichia</taxon>
    </lineage>
</organism>
<evidence type="ECO:0000313" key="1">
    <source>
        <dbReference type="EMBL" id="EFF8957157.1"/>
    </source>
</evidence>
<dbReference type="AlphaFoldDB" id="A0A8S7NV63"/>
<reference evidence="1 2" key="1">
    <citation type="submission" date="2020-02" db="EMBL/GenBank/DDBJ databases">
        <authorList>
            <consortium name="PulseNet: The National Subtyping Network for Foodborne Disease Surveillance"/>
            <person name="Tarr C.L."/>
            <person name="Trees E."/>
            <person name="Katz L.S."/>
            <person name="Carleton-Romer H.A."/>
            <person name="Stroika S."/>
            <person name="Kucerova Z."/>
            <person name="Roache K.F."/>
            <person name="Sabol A.L."/>
            <person name="Besser J."/>
            <person name="Gerner-Smidt P."/>
        </authorList>
    </citation>
    <scope>NUCLEOTIDE SEQUENCE [LARGE SCALE GENOMIC DNA]</scope>
    <source>
        <strain evidence="1 2">PNUSAE005278</strain>
    </source>
</reference>
<comment type="caution">
    <text evidence="1">The sequence shown here is derived from an EMBL/GenBank/DDBJ whole genome shotgun (WGS) entry which is preliminary data.</text>
</comment>
<gene>
    <name evidence="1" type="ORF">BTB68_005260</name>
</gene>
<dbReference type="Proteomes" id="UP000524010">
    <property type="component" value="Unassembled WGS sequence"/>
</dbReference>
<name>A0A8S7NV63_ECOLX</name>
<protein>
    <submittedName>
        <fullName evidence="1">Uncharacterized protein</fullName>
    </submittedName>
</protein>
<proteinExistence type="predicted"/>
<dbReference type="RefSeq" id="WP_236100616.1">
    <property type="nucleotide sequence ID" value="NZ_JAKGSS010000113.1"/>
</dbReference>
<accession>A0A8S7NV63</accession>
<evidence type="ECO:0000313" key="2">
    <source>
        <dbReference type="Proteomes" id="UP000524010"/>
    </source>
</evidence>